<reference evidence="3 4" key="1">
    <citation type="submission" date="2016-12" db="EMBL/GenBank/DDBJ databases">
        <authorList>
            <person name="Song W.-J."/>
            <person name="Kurnit D.M."/>
        </authorList>
    </citation>
    <scope>NUCLEOTIDE SEQUENCE [LARGE SCALE GENOMIC DNA]</scope>
    <source>
        <strain evidence="3 4">DSM 18488</strain>
    </source>
</reference>
<dbReference type="InterPro" id="IPR002477">
    <property type="entry name" value="Peptidoglycan-bd-like"/>
</dbReference>
<dbReference type="SUPFAM" id="SSF47090">
    <property type="entry name" value="PGBD-like"/>
    <property type="match status" value="1"/>
</dbReference>
<evidence type="ECO:0000256" key="1">
    <source>
        <dbReference type="SAM" id="MobiDB-lite"/>
    </source>
</evidence>
<protein>
    <submittedName>
        <fullName evidence="3">General secretion pathway protein A</fullName>
    </submittedName>
</protein>
<dbReference type="AlphaFoldDB" id="A0A1M7YE41"/>
<feature type="compositionally biased region" description="Basic and acidic residues" evidence="1">
    <location>
        <begin position="362"/>
        <end position="374"/>
    </location>
</feature>
<sequence length="606" mass="67125">MYLDYFGFTCDPFSISPDPHFVFLSSRHREALAHLLYGTQSAGGFVLLTGEVGTGKTTICRCLLEQLPENTEVVLLWNPRLSVVELLASICDELHISYPPGTLSIKVFIDGINGFLLEAHSRGHRTIIVIDEAQNLHRDVLEQIRLLTNLETNTHKLLQIILLGQPELQEMLSRPELRQLAQRITARYHLLPLSPKDVEGYMAHRLAVAGGRLPVFPPSTIPLIYTLSGGVPRVINIICSRALLGAYAQGDDSVSPEMLRTAAREVFGATPGRRVAKRGVMIGASLLSLTLLGTWILLGTNFVSSIDLPAPATREMISEVTPAPAVATVTATVEKITEQKQRVESSMEPDALITVSAGEGRPLPEKPVETELSPKVEAPTEAIAVEPDPAIEPEDPFEWIRTLFDESGDETEYHTLFQSWGVQYRSVEGISPERFARQNNFGLVKQKGSFGYLRRLNRPALLRLTDLTGKEFSATLTAIKGERVVLQSGTVLREVTVSALVQQWLGDFTMLWQPPPGYRRVIIPGDRGEAVRWLARQFEILNGREAEAHKKYVYDDSLQADVRAFQASEGLPVDGLAGPLTLIRLNSRINSGQPQLERIDLALEER</sequence>
<dbReference type="SUPFAM" id="SSF52540">
    <property type="entry name" value="P-loop containing nucleoside triphosphate hydrolases"/>
    <property type="match status" value="1"/>
</dbReference>
<dbReference type="InterPro" id="IPR036366">
    <property type="entry name" value="PGBDSf"/>
</dbReference>
<dbReference type="InterPro" id="IPR003593">
    <property type="entry name" value="AAA+_ATPase"/>
</dbReference>
<dbReference type="Pfam" id="PF13401">
    <property type="entry name" value="AAA_22"/>
    <property type="match status" value="1"/>
</dbReference>
<dbReference type="Gene3D" id="3.90.70.10">
    <property type="entry name" value="Cysteine proteinases"/>
    <property type="match status" value="1"/>
</dbReference>
<dbReference type="RefSeq" id="WP_073615155.1">
    <property type="nucleotide sequence ID" value="NZ_FRFE01000021.1"/>
</dbReference>
<dbReference type="Pfam" id="PF01471">
    <property type="entry name" value="PG_binding_1"/>
    <property type="match status" value="1"/>
</dbReference>
<keyword evidence="4" id="KW-1185">Reference proteome</keyword>
<feature type="domain" description="AAA+ ATPase" evidence="2">
    <location>
        <begin position="42"/>
        <end position="187"/>
    </location>
</feature>
<dbReference type="CDD" id="cd00009">
    <property type="entry name" value="AAA"/>
    <property type="match status" value="1"/>
</dbReference>
<accession>A0A1M7YE41</accession>
<dbReference type="STRING" id="1121416.SAMN02745220_03702"/>
<evidence type="ECO:0000259" key="2">
    <source>
        <dbReference type="SMART" id="SM00382"/>
    </source>
</evidence>
<dbReference type="EMBL" id="FRFE01000021">
    <property type="protein sequence ID" value="SHO50914.1"/>
    <property type="molecule type" value="Genomic_DNA"/>
</dbReference>
<dbReference type="OrthoDB" id="9779230at2"/>
<dbReference type="InterPro" id="IPR049945">
    <property type="entry name" value="AAA_22"/>
</dbReference>
<dbReference type="PANTHER" id="PTHR35894:SF1">
    <property type="entry name" value="PHOSPHORIBULOKINASE _ URIDINE KINASE FAMILY"/>
    <property type="match status" value="1"/>
</dbReference>
<feature type="region of interest" description="Disordered" evidence="1">
    <location>
        <begin position="354"/>
        <end position="389"/>
    </location>
</feature>
<dbReference type="InterPro" id="IPR027417">
    <property type="entry name" value="P-loop_NTPase"/>
</dbReference>
<dbReference type="GO" id="GO:0016887">
    <property type="term" value="F:ATP hydrolysis activity"/>
    <property type="evidence" value="ECO:0007669"/>
    <property type="project" value="InterPro"/>
</dbReference>
<dbReference type="Proteomes" id="UP000184603">
    <property type="component" value="Unassembled WGS sequence"/>
</dbReference>
<dbReference type="Gene3D" id="1.10.101.10">
    <property type="entry name" value="PGBD-like superfamily/PGBD"/>
    <property type="match status" value="1"/>
</dbReference>
<dbReference type="SMART" id="SM00382">
    <property type="entry name" value="AAA"/>
    <property type="match status" value="1"/>
</dbReference>
<gene>
    <name evidence="3" type="ORF">SAMN02745220_03702</name>
</gene>
<evidence type="ECO:0000313" key="4">
    <source>
        <dbReference type="Proteomes" id="UP000184603"/>
    </source>
</evidence>
<dbReference type="Gene3D" id="3.40.50.300">
    <property type="entry name" value="P-loop containing nucleotide triphosphate hydrolases"/>
    <property type="match status" value="1"/>
</dbReference>
<dbReference type="PANTHER" id="PTHR35894">
    <property type="entry name" value="GENERAL SECRETION PATHWAY PROTEIN A-RELATED"/>
    <property type="match status" value="1"/>
</dbReference>
<proteinExistence type="predicted"/>
<evidence type="ECO:0000313" key="3">
    <source>
        <dbReference type="EMBL" id="SHO50914.1"/>
    </source>
</evidence>
<dbReference type="InterPro" id="IPR036365">
    <property type="entry name" value="PGBD-like_sf"/>
</dbReference>
<dbReference type="InterPro" id="IPR052026">
    <property type="entry name" value="ExeA_AAA_ATPase_DNA-bind"/>
</dbReference>
<name>A0A1M7YE41_9BACT</name>
<organism evidence="3 4">
    <name type="scientific">Desulfopila aestuarii DSM 18488</name>
    <dbReference type="NCBI Taxonomy" id="1121416"/>
    <lineage>
        <taxon>Bacteria</taxon>
        <taxon>Pseudomonadati</taxon>
        <taxon>Thermodesulfobacteriota</taxon>
        <taxon>Desulfobulbia</taxon>
        <taxon>Desulfobulbales</taxon>
        <taxon>Desulfocapsaceae</taxon>
        <taxon>Desulfopila</taxon>
    </lineage>
</organism>